<dbReference type="Pfam" id="PF07683">
    <property type="entry name" value="CobW_C"/>
    <property type="match status" value="1"/>
</dbReference>
<dbReference type="Gene3D" id="3.40.50.300">
    <property type="entry name" value="P-loop containing nucleotide triphosphate hydrolases"/>
    <property type="match status" value="1"/>
</dbReference>
<dbReference type="InterPro" id="IPR027417">
    <property type="entry name" value="P-loop_NTPase"/>
</dbReference>
<comment type="caution">
    <text evidence="3">The sequence shown here is derived from an EMBL/GenBank/DDBJ whole genome shotgun (WGS) entry which is preliminary data.</text>
</comment>
<dbReference type="Proteomes" id="UP000649829">
    <property type="component" value="Unassembled WGS sequence"/>
</dbReference>
<gene>
    <name evidence="3" type="ORF">GCM10011534_42100</name>
</gene>
<dbReference type="SMART" id="SM00833">
    <property type="entry name" value="CobW_C"/>
    <property type="match status" value="1"/>
</dbReference>
<dbReference type="EMBL" id="BMLF01000007">
    <property type="protein sequence ID" value="GGM15690.1"/>
    <property type="molecule type" value="Genomic_DNA"/>
</dbReference>
<keyword evidence="4" id="KW-1185">Reference proteome</keyword>
<protein>
    <submittedName>
        <fullName evidence="3">Cobalamin biosynthesis protein CobW</fullName>
    </submittedName>
</protein>
<dbReference type="InterPro" id="IPR003495">
    <property type="entry name" value="CobW/HypB/UreG_nucleotide-bd"/>
</dbReference>
<evidence type="ECO:0000313" key="4">
    <source>
        <dbReference type="Proteomes" id="UP000649829"/>
    </source>
</evidence>
<dbReference type="PANTHER" id="PTHR13748:SF62">
    <property type="entry name" value="COBW DOMAIN-CONTAINING PROTEIN"/>
    <property type="match status" value="1"/>
</dbReference>
<dbReference type="SUPFAM" id="SSF90002">
    <property type="entry name" value="Hypothetical protein YjiA, C-terminal domain"/>
    <property type="match status" value="1"/>
</dbReference>
<evidence type="ECO:0000313" key="3">
    <source>
        <dbReference type="EMBL" id="GGM15690.1"/>
    </source>
</evidence>
<sequence length="300" mass="31160">MTPTLPVTIIGGYLGAGKTTLVNHLLRTSGLRLAVMVNEFGALPIDRDLIEAEGDALISIAGGCVCCEYGDDLVGALMQVQQMTPPPDQVLLESSGVAIPGSILASLMFVDGMRGDGVVVMADAAGIRTTAANRYLADTILRQLADADILVLNKTDLVPEAELEAVTAWLREAVPGPRIIPCTQGQVPHEALLGSVPLPRRGHRVSGHAEGLFRSVVLQPEGAVDAVALARELAEGGHGLVRAKGYVRNAEGGLVLIQVVGERWAVEPISGPHETGVVCIGLKAGFDPAGLAGLGRIEAA</sequence>
<dbReference type="AlphaFoldDB" id="A0A917WMR5"/>
<feature type="domain" description="CobW C-terminal" evidence="2">
    <location>
        <begin position="213"/>
        <end position="295"/>
    </location>
</feature>
<dbReference type="CDD" id="cd03112">
    <property type="entry name" value="CobW-like"/>
    <property type="match status" value="1"/>
</dbReference>
<accession>A0A917WMR5</accession>
<dbReference type="PANTHER" id="PTHR13748">
    <property type="entry name" value="COBW-RELATED"/>
    <property type="match status" value="1"/>
</dbReference>
<evidence type="ECO:0000256" key="1">
    <source>
        <dbReference type="ARBA" id="ARBA00045658"/>
    </source>
</evidence>
<reference evidence="3" key="1">
    <citation type="journal article" date="2014" name="Int. J. Syst. Evol. Microbiol.">
        <title>Complete genome sequence of Corynebacterium casei LMG S-19264T (=DSM 44701T), isolated from a smear-ripened cheese.</title>
        <authorList>
            <consortium name="US DOE Joint Genome Institute (JGI-PGF)"/>
            <person name="Walter F."/>
            <person name="Albersmeier A."/>
            <person name="Kalinowski J."/>
            <person name="Ruckert C."/>
        </authorList>
    </citation>
    <scope>NUCLEOTIDE SEQUENCE</scope>
    <source>
        <strain evidence="3">CGMCC 1.6293</strain>
    </source>
</reference>
<reference evidence="3" key="2">
    <citation type="submission" date="2020-09" db="EMBL/GenBank/DDBJ databases">
        <authorList>
            <person name="Sun Q."/>
            <person name="Zhou Y."/>
        </authorList>
    </citation>
    <scope>NUCLEOTIDE SEQUENCE</scope>
    <source>
        <strain evidence="3">CGMCC 1.6293</strain>
    </source>
</reference>
<dbReference type="InterPro" id="IPR051316">
    <property type="entry name" value="Zinc-reg_GTPase_activator"/>
</dbReference>
<organism evidence="3 4">
    <name type="scientific">Pseudooceanicola nanhaiensis</name>
    <dbReference type="NCBI Taxonomy" id="375761"/>
    <lineage>
        <taxon>Bacteria</taxon>
        <taxon>Pseudomonadati</taxon>
        <taxon>Pseudomonadota</taxon>
        <taxon>Alphaproteobacteria</taxon>
        <taxon>Rhodobacterales</taxon>
        <taxon>Paracoccaceae</taxon>
        <taxon>Pseudooceanicola</taxon>
    </lineage>
</organism>
<dbReference type="SUPFAM" id="SSF52540">
    <property type="entry name" value="P-loop containing nucleoside triphosphate hydrolases"/>
    <property type="match status" value="1"/>
</dbReference>
<proteinExistence type="predicted"/>
<dbReference type="InterPro" id="IPR011629">
    <property type="entry name" value="CobW-like_C"/>
</dbReference>
<dbReference type="RefSeq" id="WP_188781538.1">
    <property type="nucleotide sequence ID" value="NZ_BMLF01000007.1"/>
</dbReference>
<name>A0A917WMR5_9RHOB</name>
<evidence type="ECO:0000259" key="2">
    <source>
        <dbReference type="SMART" id="SM00833"/>
    </source>
</evidence>
<dbReference type="GO" id="GO:0005737">
    <property type="term" value="C:cytoplasm"/>
    <property type="evidence" value="ECO:0007669"/>
    <property type="project" value="TreeGrafter"/>
</dbReference>
<comment type="function">
    <text evidence="1">Zinc chaperone that directly transfers zinc cofactor to target proteins, thereby activating them. Zinc is transferred from the CXCC motif in the GTPase domain to the zinc binding site in target proteins in a process requiring GTP hydrolysis.</text>
</comment>
<dbReference type="Pfam" id="PF02492">
    <property type="entry name" value="cobW"/>
    <property type="match status" value="1"/>
</dbReference>